<proteinExistence type="predicted"/>
<sequence>MPRLRDRKPVDYTDYLSPTPLKKSYPTHPHASRNDDIGELNGNSTNNASRKSTSKKRPREHSDDIIRPSEKSKSTQSVAVKREKPAKKRKKNNVQEIDTIDTTNKETKGVAAKKKMPTKEKIPGEMIGRKRENRKDKDNNIQNDRLSNGGGQMVPSHPIENLDGIHDIDMTESVESLRKKYQALKKMRDLESEKLLEDAKRLAEEERKTYEKMVRDLRKQMQDLTEQLDSTRISHRKALSAAQQKYDKRMEKAERDSYNLSAENHKLRDKVEELQSELKRSHKQQNELTQMVDSHPNSSQCESTQRLLSFSTANLLPVVALQTRADQLEKLLQVYRLMSCLEIRLIDSRLFDKSNEASSTTEIACVVSDTKSKSQFVFELAIPQEEDKDIEYFPNETQANGVCPAAYLQDDLTFHRRELSRFMRSVLDVVIKTKSEASKPSRSR</sequence>
<evidence type="ECO:0000313" key="2">
    <source>
        <dbReference type="EMBL" id="CCA26467.1"/>
    </source>
</evidence>
<feature type="region of interest" description="Disordered" evidence="1">
    <location>
        <begin position="236"/>
        <end position="265"/>
    </location>
</feature>
<feature type="compositionally biased region" description="Basic and acidic residues" evidence="1">
    <location>
        <begin position="60"/>
        <end position="73"/>
    </location>
</feature>
<feature type="region of interest" description="Disordered" evidence="1">
    <location>
        <begin position="1"/>
        <end position="163"/>
    </location>
</feature>
<reference evidence="2" key="2">
    <citation type="submission" date="2011-02" db="EMBL/GenBank/DDBJ databases">
        <authorList>
            <person name="MacLean D."/>
        </authorList>
    </citation>
    <scope>NUCLEOTIDE SEQUENCE</scope>
</reference>
<evidence type="ECO:0000256" key="1">
    <source>
        <dbReference type="SAM" id="MobiDB-lite"/>
    </source>
</evidence>
<name>F0WYB5_9STRA</name>
<dbReference type="HOGENOM" id="CLU_617388_0_0_1"/>
<feature type="compositionally biased region" description="Basic and acidic residues" evidence="1">
    <location>
        <begin position="117"/>
        <end position="139"/>
    </location>
</feature>
<gene>
    <name evidence="2" type="primary">AlNc14C376G11174</name>
    <name evidence="2" type="ORF">ALNC14_126110</name>
</gene>
<reference evidence="2" key="1">
    <citation type="journal article" date="2011" name="PLoS Biol.">
        <title>Gene gain and loss during evolution of obligate parasitism in the white rust pathogen of Arabidopsis thaliana.</title>
        <authorList>
            <person name="Kemen E."/>
            <person name="Gardiner A."/>
            <person name="Schultz-Larsen T."/>
            <person name="Kemen A.C."/>
            <person name="Balmuth A.L."/>
            <person name="Robert-Seilaniantz A."/>
            <person name="Bailey K."/>
            <person name="Holub E."/>
            <person name="Studholme D.J."/>
            <person name="Maclean D."/>
            <person name="Jones J.D."/>
        </authorList>
    </citation>
    <scope>NUCLEOTIDE SEQUENCE</scope>
</reference>
<feature type="compositionally biased region" description="Basic and acidic residues" evidence="1">
    <location>
        <begin position="245"/>
        <end position="265"/>
    </location>
</feature>
<accession>F0WYB5</accession>
<protein>
    <submittedName>
        <fullName evidence="2">Uncharacterized protein AlNc14C376G11174</fullName>
    </submittedName>
</protein>
<organism evidence="2">
    <name type="scientific">Albugo laibachii Nc14</name>
    <dbReference type="NCBI Taxonomy" id="890382"/>
    <lineage>
        <taxon>Eukaryota</taxon>
        <taxon>Sar</taxon>
        <taxon>Stramenopiles</taxon>
        <taxon>Oomycota</taxon>
        <taxon>Peronosporomycetes</taxon>
        <taxon>Albuginales</taxon>
        <taxon>Albuginaceae</taxon>
        <taxon>Albugo</taxon>
    </lineage>
</organism>
<dbReference type="EMBL" id="FR824420">
    <property type="protein sequence ID" value="CCA26467.1"/>
    <property type="molecule type" value="Genomic_DNA"/>
</dbReference>
<dbReference type="AlphaFoldDB" id="F0WYB5"/>
<feature type="compositionally biased region" description="Polar residues" evidence="1">
    <location>
        <begin position="41"/>
        <end position="51"/>
    </location>
</feature>